<evidence type="ECO:0000313" key="5">
    <source>
        <dbReference type="Proteomes" id="UP000663828"/>
    </source>
</evidence>
<dbReference type="OrthoDB" id="4159489at2759"/>
<feature type="compositionally biased region" description="Low complexity" evidence="2">
    <location>
        <begin position="8"/>
        <end position="32"/>
    </location>
</feature>
<gene>
    <name evidence="4" type="ORF">EDS130_LOCUS8229</name>
    <name evidence="3" type="ORF">XAT740_LOCUS3645</name>
</gene>
<reference evidence="4" key="1">
    <citation type="submission" date="2021-02" db="EMBL/GenBank/DDBJ databases">
        <authorList>
            <person name="Nowell W R."/>
        </authorList>
    </citation>
    <scope>NUCLEOTIDE SEQUENCE</scope>
</reference>
<evidence type="ECO:0000313" key="3">
    <source>
        <dbReference type="EMBL" id="CAF0814649.1"/>
    </source>
</evidence>
<organism evidence="4 6">
    <name type="scientific">Adineta ricciae</name>
    <name type="common">Rotifer</name>
    <dbReference type="NCBI Taxonomy" id="249248"/>
    <lineage>
        <taxon>Eukaryota</taxon>
        <taxon>Metazoa</taxon>
        <taxon>Spiralia</taxon>
        <taxon>Gnathifera</taxon>
        <taxon>Rotifera</taxon>
        <taxon>Eurotatoria</taxon>
        <taxon>Bdelloidea</taxon>
        <taxon>Adinetida</taxon>
        <taxon>Adinetidae</taxon>
        <taxon>Adineta</taxon>
    </lineage>
</organism>
<proteinExistence type="inferred from homology"/>
<sequence>MADTRTFSSSSSTTTTTTNVNNSVPTISSPSSDADNINGLTTYVNTIFHQMEEKFMAASDQMMNRMNELGKKIDSLETNLGDIISHLPTEESSTQTNSNLDKNVFGCPYIILIIVYFFRD</sequence>
<evidence type="ECO:0000313" key="6">
    <source>
        <dbReference type="Proteomes" id="UP000663852"/>
    </source>
</evidence>
<dbReference type="GO" id="GO:0003714">
    <property type="term" value="F:transcription corepressor activity"/>
    <property type="evidence" value="ECO:0007669"/>
    <property type="project" value="InterPro"/>
</dbReference>
<evidence type="ECO:0000313" key="4">
    <source>
        <dbReference type="EMBL" id="CAF0869762.1"/>
    </source>
</evidence>
<protein>
    <submittedName>
        <fullName evidence="4">Uncharacterized protein</fullName>
    </submittedName>
</protein>
<dbReference type="Gene3D" id="1.20.5.430">
    <property type="match status" value="1"/>
</dbReference>
<dbReference type="InterPro" id="IPR009643">
    <property type="entry name" value="HS1-bd"/>
</dbReference>
<dbReference type="EMBL" id="CAJNOJ010000026">
    <property type="protein sequence ID" value="CAF0869762.1"/>
    <property type="molecule type" value="Genomic_DNA"/>
</dbReference>
<evidence type="ECO:0000256" key="1">
    <source>
        <dbReference type="ARBA" id="ARBA00006349"/>
    </source>
</evidence>
<dbReference type="Proteomes" id="UP000663828">
    <property type="component" value="Unassembled WGS sequence"/>
</dbReference>
<keyword evidence="5" id="KW-1185">Reference proteome</keyword>
<dbReference type="EMBL" id="CAJNOR010000141">
    <property type="protein sequence ID" value="CAF0814649.1"/>
    <property type="molecule type" value="Genomic_DNA"/>
</dbReference>
<evidence type="ECO:0000256" key="2">
    <source>
        <dbReference type="SAM" id="MobiDB-lite"/>
    </source>
</evidence>
<dbReference type="AlphaFoldDB" id="A0A813XT68"/>
<name>A0A813XT68_ADIRI</name>
<accession>A0A813XT68</accession>
<dbReference type="Pfam" id="PF06825">
    <property type="entry name" value="HSBP1"/>
    <property type="match status" value="1"/>
</dbReference>
<feature type="region of interest" description="Disordered" evidence="2">
    <location>
        <begin position="1"/>
        <end position="37"/>
    </location>
</feature>
<comment type="caution">
    <text evidence="4">The sequence shown here is derived from an EMBL/GenBank/DDBJ whole genome shotgun (WGS) entry which is preliminary data.</text>
</comment>
<comment type="similarity">
    <text evidence="1">Belongs to the HSBP1 family.</text>
</comment>
<dbReference type="Proteomes" id="UP000663852">
    <property type="component" value="Unassembled WGS sequence"/>
</dbReference>